<keyword evidence="2" id="KW-1185">Reference proteome</keyword>
<dbReference type="EMBL" id="GL449777">
    <property type="protein sequence ID" value="EFN82013.1"/>
    <property type="molecule type" value="Genomic_DNA"/>
</dbReference>
<reference evidence="1 2" key="1">
    <citation type="journal article" date="2010" name="Science">
        <title>Genomic comparison of the ants Camponotus floridanus and Harpegnathos saltator.</title>
        <authorList>
            <person name="Bonasio R."/>
            <person name="Zhang G."/>
            <person name="Ye C."/>
            <person name="Mutti N.S."/>
            <person name="Fang X."/>
            <person name="Qin N."/>
            <person name="Donahue G."/>
            <person name="Yang P."/>
            <person name="Li Q."/>
            <person name="Li C."/>
            <person name="Zhang P."/>
            <person name="Huang Z."/>
            <person name="Berger S.L."/>
            <person name="Reinberg D."/>
            <person name="Wang J."/>
            <person name="Liebig J."/>
        </authorList>
    </citation>
    <scope>NUCLEOTIDE SEQUENCE [LARGE SCALE GENOMIC DNA]</scope>
    <source>
        <strain evidence="1 2">R22 G/1</strain>
    </source>
</reference>
<gene>
    <name evidence="1" type="ORF">EAI_17228</name>
</gene>
<dbReference type="InParanoid" id="E2BQL5"/>
<proteinExistence type="predicted"/>
<evidence type="ECO:0008006" key="3">
    <source>
        <dbReference type="Google" id="ProtNLM"/>
    </source>
</evidence>
<dbReference type="Gene3D" id="3.30.420.10">
    <property type="entry name" value="Ribonuclease H-like superfamily/Ribonuclease H"/>
    <property type="match status" value="1"/>
</dbReference>
<organism evidence="2">
    <name type="scientific">Harpegnathos saltator</name>
    <name type="common">Jerdon's jumping ant</name>
    <dbReference type="NCBI Taxonomy" id="610380"/>
    <lineage>
        <taxon>Eukaryota</taxon>
        <taxon>Metazoa</taxon>
        <taxon>Ecdysozoa</taxon>
        <taxon>Arthropoda</taxon>
        <taxon>Hexapoda</taxon>
        <taxon>Insecta</taxon>
        <taxon>Pterygota</taxon>
        <taxon>Neoptera</taxon>
        <taxon>Endopterygota</taxon>
        <taxon>Hymenoptera</taxon>
        <taxon>Apocrita</taxon>
        <taxon>Aculeata</taxon>
        <taxon>Formicoidea</taxon>
        <taxon>Formicidae</taxon>
        <taxon>Ponerinae</taxon>
        <taxon>Ponerini</taxon>
        <taxon>Harpegnathos</taxon>
    </lineage>
</organism>
<evidence type="ECO:0000313" key="2">
    <source>
        <dbReference type="Proteomes" id="UP000008237"/>
    </source>
</evidence>
<feature type="non-terminal residue" evidence="1">
    <location>
        <position position="204"/>
    </location>
</feature>
<dbReference type="Proteomes" id="UP000008237">
    <property type="component" value="Unassembled WGS sequence"/>
</dbReference>
<dbReference type="PANTHER" id="PTHR47326:SF1">
    <property type="entry name" value="HTH PSQ-TYPE DOMAIN-CONTAINING PROTEIN"/>
    <property type="match status" value="1"/>
</dbReference>
<name>E2BQL5_HARSA</name>
<dbReference type="InterPro" id="IPR036397">
    <property type="entry name" value="RNaseH_sf"/>
</dbReference>
<sequence>AHDISQGSILNILEKHKYHPYKIVITQELMEDDFDRRIQFCEEMMNRIDDNFLNFIVFSAEAMFQINGSVNRHNCRYWNNENPHWMSGLHTQYPQKLNVWARICSRSIIGPFLIDDNLNAEKYENLLRDHIISDIRNKFGADMQHVWFQQDGAPPHYAIRSQEFLNRTFPGRWIAITGNDFDNTWFQQDGAAPHYEKNVRNYLN</sequence>
<protein>
    <recommendedName>
        <fullName evidence="3">Transposable element Tc3 transposase</fullName>
    </recommendedName>
</protein>
<dbReference type="STRING" id="610380.E2BQL5"/>
<dbReference type="OrthoDB" id="9986793at2759"/>
<accession>E2BQL5</accession>
<dbReference type="GO" id="GO:0003676">
    <property type="term" value="F:nucleic acid binding"/>
    <property type="evidence" value="ECO:0007669"/>
    <property type="project" value="InterPro"/>
</dbReference>
<feature type="non-terminal residue" evidence="1">
    <location>
        <position position="1"/>
    </location>
</feature>
<dbReference type="AlphaFoldDB" id="E2BQL5"/>
<dbReference type="OMA" id="WSVNAWA"/>
<dbReference type="PANTHER" id="PTHR47326">
    <property type="entry name" value="TRANSPOSABLE ELEMENT TC3 TRANSPOSASE-LIKE PROTEIN"/>
    <property type="match status" value="1"/>
</dbReference>
<evidence type="ECO:0000313" key="1">
    <source>
        <dbReference type="EMBL" id="EFN82013.1"/>
    </source>
</evidence>